<gene>
    <name evidence="2" type="ORF">Q2T77_13650</name>
</gene>
<dbReference type="RefSeq" id="WP_301809724.1">
    <property type="nucleotide sequence ID" value="NZ_JAUJZH010000008.1"/>
</dbReference>
<dbReference type="EMBL" id="JAUKVY010000008">
    <property type="protein sequence ID" value="MDO1533339.1"/>
    <property type="molecule type" value="Genomic_DNA"/>
</dbReference>
<evidence type="ECO:0000256" key="1">
    <source>
        <dbReference type="SAM" id="Phobius"/>
    </source>
</evidence>
<dbReference type="Proteomes" id="UP001169027">
    <property type="component" value="Unassembled WGS sequence"/>
</dbReference>
<keyword evidence="1" id="KW-1133">Transmembrane helix</keyword>
<keyword evidence="3" id="KW-1185">Reference proteome</keyword>
<dbReference type="PROSITE" id="PS51257">
    <property type="entry name" value="PROKAR_LIPOPROTEIN"/>
    <property type="match status" value="1"/>
</dbReference>
<accession>A0ABT8S336</accession>
<keyword evidence="1" id="KW-0812">Transmembrane</keyword>
<evidence type="ECO:0008006" key="4">
    <source>
        <dbReference type="Google" id="ProtNLM"/>
    </source>
</evidence>
<organism evidence="2 3">
    <name type="scientific">Variovorax ginsengisoli</name>
    <dbReference type="NCBI Taxonomy" id="363844"/>
    <lineage>
        <taxon>Bacteria</taxon>
        <taxon>Pseudomonadati</taxon>
        <taxon>Pseudomonadota</taxon>
        <taxon>Betaproteobacteria</taxon>
        <taxon>Burkholderiales</taxon>
        <taxon>Comamonadaceae</taxon>
        <taxon>Variovorax</taxon>
    </lineage>
</organism>
<reference evidence="2" key="1">
    <citation type="submission" date="2023-06" db="EMBL/GenBank/DDBJ databases">
        <authorList>
            <person name="Jiang Y."/>
            <person name="Liu Q."/>
        </authorList>
    </citation>
    <scope>NUCLEOTIDE SEQUENCE</scope>
    <source>
        <strain evidence="2">CGMCC 1.12090</strain>
    </source>
</reference>
<comment type="caution">
    <text evidence="2">The sequence shown here is derived from an EMBL/GenBank/DDBJ whole genome shotgun (WGS) entry which is preliminary data.</text>
</comment>
<feature type="transmembrane region" description="Helical" evidence="1">
    <location>
        <begin position="22"/>
        <end position="39"/>
    </location>
</feature>
<protein>
    <recommendedName>
        <fullName evidence="4">Transmembrane protein</fullName>
    </recommendedName>
</protein>
<evidence type="ECO:0000313" key="3">
    <source>
        <dbReference type="Proteomes" id="UP001169027"/>
    </source>
</evidence>
<proteinExistence type="predicted"/>
<keyword evidence="1" id="KW-0472">Membrane</keyword>
<name>A0ABT8S336_9BURK</name>
<sequence length="200" mass="22146">MKKSKEIAKTPLPKAPAWRTDLVITAALAAIFLACVVVFRMPDDGRMRVSNPQSIRDLSTHIGRVEGLAEDAGTLEIVLDQPTPTYDASALTDLAKSALVISRGLQMYFSEGKGTTIRFVARMPATGIERFVTSERVLAVEFWRSDLMGLDYDGEFEFQDLLNISKGVVYNQATDKRYVEAFCADPIATTAAAFCTRERR</sequence>
<evidence type="ECO:0000313" key="2">
    <source>
        <dbReference type="EMBL" id="MDO1533339.1"/>
    </source>
</evidence>